<accession>A0ABN6EJY3</accession>
<organism evidence="1 2">
    <name type="scientific">Prevotella herbatica</name>
    <dbReference type="NCBI Taxonomy" id="2801997"/>
    <lineage>
        <taxon>Bacteria</taxon>
        <taxon>Pseudomonadati</taxon>
        <taxon>Bacteroidota</taxon>
        <taxon>Bacteroidia</taxon>
        <taxon>Bacteroidales</taxon>
        <taxon>Prevotellaceae</taxon>
        <taxon>Prevotella</taxon>
    </lineage>
</organism>
<evidence type="ECO:0008006" key="3">
    <source>
        <dbReference type="Google" id="ProtNLM"/>
    </source>
</evidence>
<dbReference type="InterPro" id="IPR011990">
    <property type="entry name" value="TPR-like_helical_dom_sf"/>
</dbReference>
<proteinExistence type="predicted"/>
<dbReference type="SUPFAM" id="SSF48452">
    <property type="entry name" value="TPR-like"/>
    <property type="match status" value="1"/>
</dbReference>
<evidence type="ECO:0000313" key="1">
    <source>
        <dbReference type="EMBL" id="BCS86192.1"/>
    </source>
</evidence>
<dbReference type="EMBL" id="AP024484">
    <property type="protein sequence ID" value="BCS86192.1"/>
    <property type="molecule type" value="Genomic_DNA"/>
</dbReference>
<reference evidence="1 2" key="1">
    <citation type="journal article" date="2022" name="Int. J. Syst. Evol. Microbiol.">
        <title>Prevotella herbatica sp. nov., a plant polysaccharide-decomposing anaerobic bacterium isolated from a methanogenic reactor.</title>
        <authorList>
            <person name="Uek A."/>
            <person name="Tonouchi A."/>
            <person name="Kaku N."/>
            <person name="Ueki K."/>
        </authorList>
    </citation>
    <scope>NUCLEOTIDE SEQUENCE [LARGE SCALE GENOMIC DNA]</scope>
    <source>
        <strain evidence="1 2">WR041</strain>
    </source>
</reference>
<protein>
    <recommendedName>
        <fullName evidence="3">Tetratricopeptide repeat protein</fullName>
    </recommendedName>
</protein>
<sequence>MQNTAKRLNTEIDKMLNDMPSINDDSLSYYEDVVKLMKTAVLCDYFDSKADSKGRIKLHYRLDNSKRLSKFLSPLIDAGMYEYSRRKNDDAMEILKLYLDCTDGPLFQKENQNVGLVAYYVSLLSFGKEDYDNAKRYADLALKDANFAHDAAEIKINCISKQLVTKADSLKYVSELMDLYDKMPENIAYFKMLADYFSVHGHEREVLQFAVSETEKHPENKLAWVLKGEAEQKNKHWSNAIESFKHARDIDSTYVPAVFNIGKCYFDDAKQLKDSIQVGKLRFRKTDDIRYRELLQNAKKWIAEASILDPKQDIVEWKQMLEYINKVIR</sequence>
<gene>
    <name evidence="1" type="ORF">prwr041_20850</name>
</gene>
<keyword evidence="2" id="KW-1185">Reference proteome</keyword>
<name>A0ABN6EJY3_9BACT</name>
<dbReference type="Proteomes" id="UP001319045">
    <property type="component" value="Chromosome"/>
</dbReference>
<dbReference type="Gene3D" id="1.25.40.10">
    <property type="entry name" value="Tetratricopeptide repeat domain"/>
    <property type="match status" value="1"/>
</dbReference>
<evidence type="ECO:0000313" key="2">
    <source>
        <dbReference type="Proteomes" id="UP001319045"/>
    </source>
</evidence>